<proteinExistence type="predicted"/>
<dbReference type="EMBL" id="KB932203">
    <property type="protein sequence ID" value="KCV71516.1"/>
    <property type="molecule type" value="Genomic_DNA"/>
</dbReference>
<dbReference type="RefSeq" id="XP_009494639.1">
    <property type="nucleotide sequence ID" value="XM_009496364.1"/>
</dbReference>
<feature type="compositionally biased region" description="Gly residues" evidence="1">
    <location>
        <begin position="92"/>
        <end position="107"/>
    </location>
</feature>
<evidence type="ECO:0000313" key="2">
    <source>
        <dbReference type="EMBL" id="KCV71516.1"/>
    </source>
</evidence>
<feature type="compositionally biased region" description="Basic and acidic residues" evidence="1">
    <location>
        <begin position="272"/>
        <end position="286"/>
    </location>
</feature>
<organism evidence="2">
    <name type="scientific">Fonticula alba</name>
    <name type="common">Slime mold</name>
    <dbReference type="NCBI Taxonomy" id="691883"/>
    <lineage>
        <taxon>Eukaryota</taxon>
        <taxon>Rotosphaerida</taxon>
        <taxon>Fonticulaceae</taxon>
        <taxon>Fonticula</taxon>
    </lineage>
</organism>
<protein>
    <submittedName>
        <fullName evidence="2">Uncharacterized protein</fullName>
    </submittedName>
</protein>
<feature type="compositionally biased region" description="Low complexity" evidence="1">
    <location>
        <begin position="108"/>
        <end position="117"/>
    </location>
</feature>
<name>A0A058ZC46_FONAL</name>
<sequence>MEGSDELRSSGGPPAPSPAPWLPAASSAPSSSAGRGGMAVWRGERWIGILSSKKVVELPVGREPSRDGGGNGGTSSLSIKSRSGQGAEAEGGRGGTGATAANGGGDRGAATAPESESGGIGGGEGACTIKAGSGGSVDAGRQARSAPRDDHAGGTVRRSGGEFKVPVAIRGAEWQSGAGVGTGDSSIAGVLHGERKGVVAVEEGKAQRPSVVSVVSAAGNREERREPAEEGELRAGSGRGRRHGAASCAERAITTESRCSNSEGQEGLVGWREGRGLSRKERDRVVRERRRRWRARRSKGD</sequence>
<feature type="region of interest" description="Disordered" evidence="1">
    <location>
        <begin position="1"/>
        <end position="37"/>
    </location>
</feature>
<dbReference type="GeneID" id="20527185"/>
<feature type="compositionally biased region" description="Polar residues" evidence="1">
    <location>
        <begin position="254"/>
        <end position="264"/>
    </location>
</feature>
<dbReference type="AlphaFoldDB" id="A0A058ZC46"/>
<feature type="compositionally biased region" description="Polar residues" evidence="1">
    <location>
        <begin position="74"/>
        <end position="83"/>
    </location>
</feature>
<feature type="compositionally biased region" description="Basic and acidic residues" evidence="1">
    <location>
        <begin position="220"/>
        <end position="233"/>
    </location>
</feature>
<feature type="compositionally biased region" description="Low complexity" evidence="1">
    <location>
        <begin position="22"/>
        <end position="33"/>
    </location>
</feature>
<evidence type="ECO:0000256" key="1">
    <source>
        <dbReference type="SAM" id="MobiDB-lite"/>
    </source>
</evidence>
<keyword evidence="3" id="KW-1185">Reference proteome</keyword>
<feature type="region of interest" description="Disordered" evidence="1">
    <location>
        <begin position="212"/>
        <end position="301"/>
    </location>
</feature>
<evidence type="ECO:0000313" key="3">
    <source>
        <dbReference type="Proteomes" id="UP000030693"/>
    </source>
</evidence>
<feature type="region of interest" description="Disordered" evidence="1">
    <location>
        <begin position="52"/>
        <end position="164"/>
    </location>
</feature>
<gene>
    <name evidence="2" type="ORF">H696_02460</name>
</gene>
<feature type="compositionally biased region" description="Basic residues" evidence="1">
    <location>
        <begin position="287"/>
        <end position="301"/>
    </location>
</feature>
<dbReference type="Proteomes" id="UP000030693">
    <property type="component" value="Unassembled WGS sequence"/>
</dbReference>
<reference evidence="2" key="1">
    <citation type="submission" date="2013-04" db="EMBL/GenBank/DDBJ databases">
        <title>The Genome Sequence of Fonticula alba ATCC 38817.</title>
        <authorList>
            <consortium name="The Broad Institute Genomics Platform"/>
            <person name="Russ C."/>
            <person name="Cuomo C."/>
            <person name="Burger G."/>
            <person name="Gray M.W."/>
            <person name="Holland P.W.H."/>
            <person name="King N."/>
            <person name="Lang F.B.F."/>
            <person name="Roger A.J."/>
            <person name="Ruiz-Trillo I."/>
            <person name="Brown M."/>
            <person name="Walker B."/>
            <person name="Young S."/>
            <person name="Zeng Q."/>
            <person name="Gargeya S."/>
            <person name="Fitzgerald M."/>
            <person name="Haas B."/>
            <person name="Abouelleil A."/>
            <person name="Allen A.W."/>
            <person name="Alvarado L."/>
            <person name="Arachchi H.M."/>
            <person name="Berlin A.M."/>
            <person name="Chapman S.B."/>
            <person name="Gainer-Dewar J."/>
            <person name="Goldberg J."/>
            <person name="Griggs A."/>
            <person name="Gujja S."/>
            <person name="Hansen M."/>
            <person name="Howarth C."/>
            <person name="Imamovic A."/>
            <person name="Ireland A."/>
            <person name="Larimer J."/>
            <person name="McCowan C."/>
            <person name="Murphy C."/>
            <person name="Pearson M."/>
            <person name="Poon T.W."/>
            <person name="Priest M."/>
            <person name="Roberts A."/>
            <person name="Saif S."/>
            <person name="Shea T."/>
            <person name="Sisk P."/>
            <person name="Sykes S."/>
            <person name="Wortman J."/>
            <person name="Nusbaum C."/>
            <person name="Birren B."/>
        </authorList>
    </citation>
    <scope>NUCLEOTIDE SEQUENCE [LARGE SCALE GENOMIC DNA]</scope>
    <source>
        <strain evidence="2">ATCC 38817</strain>
    </source>
</reference>
<accession>A0A058ZC46</accession>